<evidence type="ECO:0000313" key="4">
    <source>
        <dbReference type="Proteomes" id="UP000022910"/>
    </source>
</evidence>
<dbReference type="HOGENOM" id="CLU_016852_1_1_1"/>
<sequence>MSINKSLIVHKELSYTSSEHPLQKLDLYLPPPSTSTEIECYPPVVVIIHGGAWRSGDKNEFTELGRKLSLYYAVAIVNYRLTTIDTPEIKNPLHVQDVAAAISWVSSYAKEYGYLDDRIYLVGNSAGAFISGQLVLNSEYLNSYDPNLLGKIRGVIGVEGIYDLINLLESYPEYIKFVEPAFGNDKNILKSVSPQYISFNTKIPPYLIIHSLDDELVGIDQSNNYFKHIKNSGGVVEIETSLKGKHDEIMQTNELIQKITEFIITQESKEASWNQVVEVAMKSINFPMF</sequence>
<dbReference type="AlphaFoldDB" id="A0A015JK67"/>
<dbReference type="PANTHER" id="PTHR48081:SF33">
    <property type="entry name" value="KYNURENINE FORMAMIDASE"/>
    <property type="match status" value="1"/>
</dbReference>
<dbReference type="EMBL" id="JEMT01016767">
    <property type="protein sequence ID" value="EXX69897.1"/>
    <property type="molecule type" value="Genomic_DNA"/>
</dbReference>
<proteinExistence type="predicted"/>
<dbReference type="SUPFAM" id="SSF53474">
    <property type="entry name" value="alpha/beta-Hydrolases"/>
    <property type="match status" value="1"/>
</dbReference>
<dbReference type="GO" id="GO:0016787">
    <property type="term" value="F:hydrolase activity"/>
    <property type="evidence" value="ECO:0007669"/>
    <property type="project" value="UniProtKB-KW"/>
</dbReference>
<name>A0A015JK67_RHIIW</name>
<dbReference type="OrthoDB" id="6495301at2759"/>
<dbReference type="OMA" id="DHYDIMK"/>
<dbReference type="Pfam" id="PF20434">
    <property type="entry name" value="BD-FAE"/>
    <property type="match status" value="1"/>
</dbReference>
<dbReference type="InterPro" id="IPR029058">
    <property type="entry name" value="AB_hydrolase_fold"/>
</dbReference>
<dbReference type="InterPro" id="IPR050300">
    <property type="entry name" value="GDXG_lipolytic_enzyme"/>
</dbReference>
<evidence type="ECO:0000313" key="3">
    <source>
        <dbReference type="EMBL" id="EXX69897.1"/>
    </source>
</evidence>
<accession>A0A015JK67</accession>
<protein>
    <submittedName>
        <fullName evidence="3">Arylformamidase</fullName>
    </submittedName>
</protein>
<dbReference type="STRING" id="1432141.A0A015JK67"/>
<evidence type="ECO:0000256" key="1">
    <source>
        <dbReference type="ARBA" id="ARBA00022801"/>
    </source>
</evidence>
<dbReference type="Proteomes" id="UP000022910">
    <property type="component" value="Unassembled WGS sequence"/>
</dbReference>
<dbReference type="Gene3D" id="3.40.50.1820">
    <property type="entry name" value="alpha/beta hydrolase"/>
    <property type="match status" value="1"/>
</dbReference>
<keyword evidence="4" id="KW-1185">Reference proteome</keyword>
<dbReference type="PANTHER" id="PTHR48081">
    <property type="entry name" value="AB HYDROLASE SUPERFAMILY PROTEIN C4A8.06C"/>
    <property type="match status" value="1"/>
</dbReference>
<dbReference type="InterPro" id="IPR049492">
    <property type="entry name" value="BD-FAE-like_dom"/>
</dbReference>
<feature type="domain" description="BD-FAE-like" evidence="2">
    <location>
        <begin position="25"/>
        <end position="225"/>
    </location>
</feature>
<comment type="caution">
    <text evidence="3">The sequence shown here is derived from an EMBL/GenBank/DDBJ whole genome shotgun (WGS) entry which is preliminary data.</text>
</comment>
<keyword evidence="1" id="KW-0378">Hydrolase</keyword>
<dbReference type="SMR" id="A0A015JK67"/>
<evidence type="ECO:0000259" key="2">
    <source>
        <dbReference type="Pfam" id="PF20434"/>
    </source>
</evidence>
<gene>
    <name evidence="3" type="ORF">RirG_092210</name>
</gene>
<reference evidence="3 4" key="1">
    <citation type="submission" date="2014-02" db="EMBL/GenBank/DDBJ databases">
        <title>Single nucleus genome sequencing reveals high similarity among nuclei of an endomycorrhizal fungus.</title>
        <authorList>
            <person name="Lin K."/>
            <person name="Geurts R."/>
            <person name="Zhang Z."/>
            <person name="Limpens E."/>
            <person name="Saunders D.G."/>
            <person name="Mu D."/>
            <person name="Pang E."/>
            <person name="Cao H."/>
            <person name="Cha H."/>
            <person name="Lin T."/>
            <person name="Zhou Q."/>
            <person name="Shang Y."/>
            <person name="Li Y."/>
            <person name="Ivanov S."/>
            <person name="Sharma T."/>
            <person name="Velzen R.V."/>
            <person name="Ruijter N.D."/>
            <person name="Aanen D.K."/>
            <person name="Win J."/>
            <person name="Kamoun S."/>
            <person name="Bisseling T."/>
            <person name="Huang S."/>
        </authorList>
    </citation>
    <scope>NUCLEOTIDE SEQUENCE [LARGE SCALE GENOMIC DNA]</scope>
    <source>
        <strain evidence="4">DAOM197198w</strain>
    </source>
</reference>
<organism evidence="3 4">
    <name type="scientific">Rhizophagus irregularis (strain DAOM 197198w)</name>
    <name type="common">Glomus intraradices</name>
    <dbReference type="NCBI Taxonomy" id="1432141"/>
    <lineage>
        <taxon>Eukaryota</taxon>
        <taxon>Fungi</taxon>
        <taxon>Fungi incertae sedis</taxon>
        <taxon>Mucoromycota</taxon>
        <taxon>Glomeromycotina</taxon>
        <taxon>Glomeromycetes</taxon>
        <taxon>Glomerales</taxon>
        <taxon>Glomeraceae</taxon>
        <taxon>Rhizophagus</taxon>
    </lineage>
</organism>